<dbReference type="PANTHER" id="PTHR11614">
    <property type="entry name" value="PHOSPHOLIPASE-RELATED"/>
    <property type="match status" value="1"/>
</dbReference>
<feature type="domain" description="Serine aminopeptidase S33" evidence="2">
    <location>
        <begin position="91"/>
        <end position="186"/>
    </location>
</feature>
<gene>
    <name evidence="3" type="ORF">PCHCB_000549200</name>
</gene>
<dbReference type="InterPro" id="IPR022742">
    <property type="entry name" value="Hydrolase_4"/>
</dbReference>
<dbReference type="Gene3D" id="3.40.50.1820">
    <property type="entry name" value="alpha/beta hydrolase"/>
    <property type="match status" value="2"/>
</dbReference>
<organism evidence="3 4">
    <name type="scientific">Plasmodium chabaudi chabaudi</name>
    <dbReference type="NCBI Taxonomy" id="31271"/>
    <lineage>
        <taxon>Eukaryota</taxon>
        <taxon>Sar</taxon>
        <taxon>Alveolata</taxon>
        <taxon>Apicomplexa</taxon>
        <taxon>Aconoidasida</taxon>
        <taxon>Haemosporida</taxon>
        <taxon>Plasmodiidae</taxon>
        <taxon>Plasmodium</taxon>
        <taxon>Plasmodium (Vinckeia)</taxon>
    </lineage>
</organism>
<name>A0A1D3LAE8_PLACU</name>
<evidence type="ECO:0000313" key="4">
    <source>
        <dbReference type="Proteomes" id="UP000195489"/>
    </source>
</evidence>
<dbReference type="Proteomes" id="UP000195489">
    <property type="component" value="Unassembled WGS sequence"/>
</dbReference>
<dbReference type="NCBIfam" id="TIGR01607">
    <property type="entry name" value="PST-A"/>
    <property type="match status" value="1"/>
</dbReference>
<feature type="domain" description="Serine aminopeptidase S33" evidence="2">
    <location>
        <begin position="285"/>
        <end position="428"/>
    </location>
</feature>
<evidence type="ECO:0000313" key="3">
    <source>
        <dbReference type="EMBL" id="SCL93708.1"/>
    </source>
</evidence>
<dbReference type="Pfam" id="PF12146">
    <property type="entry name" value="Hydrolase_4"/>
    <property type="match status" value="2"/>
</dbReference>
<feature type="compositionally biased region" description="Basic residues" evidence="1">
    <location>
        <begin position="461"/>
        <end position="479"/>
    </location>
</feature>
<evidence type="ECO:0000259" key="2">
    <source>
        <dbReference type="Pfam" id="PF12146"/>
    </source>
</evidence>
<dbReference type="AlphaFoldDB" id="A0A1D3LAE8"/>
<accession>A0A1D3LAE8</accession>
<dbReference type="EMBL" id="FMIM01000427">
    <property type="protein sequence ID" value="SCL93708.1"/>
    <property type="molecule type" value="Genomic_DNA"/>
</dbReference>
<dbReference type="SUPFAM" id="SSF53474">
    <property type="entry name" value="alpha/beta-Hydrolases"/>
    <property type="match status" value="1"/>
</dbReference>
<sequence length="479" mass="54819">MEEIELNGDELRNTACNLDGNPKVGWLCNKNGLLLKTYEWVTHGAIGIILLIHGLKAHTRLTFMKINLKMPNANEGLVIDTDNYYIYKDSWIEKFNQNGYSVYALDFQGHGESQSWRNIRGDFKYYDDLVDDVLQYMNQIHDEISNDNQMNEESHNIVATKKERLPMYIMGHSMGGTIALRILQLLKKKQEDKIKMRDSNSYKSGNAMLNDSTNVNKIGNNVVEDMINDKYDMDNTHFITNSSDYYSDNSCASTCASTSASISATANVVVSSKDEECYNYLDKFNIKGCIALSGMMRAKTPLGSGNRSIKYLYLPIANFMSRVAPRLLVSTESHYKRSEYVANICKYDKFRNNNGVRFKCFAELMRAMIKLHCDINYMPENVPLLFVHSKDDTICCYKAAYSFYNKAKVPGKKFHTVDDMGHAITAEEGNEDILNEILNWISYGKTNYEDIKEGEKEGEKKTKKKIKKNAKKKVKKKTK</sequence>
<proteinExistence type="predicted"/>
<dbReference type="InterPro" id="IPR006494">
    <property type="entry name" value="PST_A"/>
</dbReference>
<dbReference type="InterPro" id="IPR029058">
    <property type="entry name" value="AB_hydrolase_fold"/>
</dbReference>
<dbReference type="InterPro" id="IPR051044">
    <property type="entry name" value="MAG_DAG_Lipase"/>
</dbReference>
<feature type="region of interest" description="Disordered" evidence="1">
    <location>
        <begin position="452"/>
        <end position="479"/>
    </location>
</feature>
<evidence type="ECO:0000256" key="1">
    <source>
        <dbReference type="SAM" id="MobiDB-lite"/>
    </source>
</evidence>
<reference evidence="3 4" key="1">
    <citation type="submission" date="2016-08" db="EMBL/GenBank/DDBJ databases">
        <authorList>
            <consortium name="Pathogen Informatics"/>
        </authorList>
    </citation>
    <scope>NUCLEOTIDE SEQUENCE [LARGE SCALE GENOMIC DNA]</scope>
    <source>
        <strain evidence="3 4">CB</strain>
    </source>
</reference>
<protein>
    <submittedName>
        <fullName evidence="3">Lysophospholipase, putative</fullName>
    </submittedName>
</protein>